<reference evidence="2" key="1">
    <citation type="journal article" date="2020" name="bioRxiv">
        <title>Historical genomics reveals the evolutionary mechanisms behind multiple outbreaks of the host-specific coffee wilt pathogen Fusarium xylarioides.</title>
        <authorList>
            <person name="Peck D."/>
            <person name="Nowell R.W."/>
            <person name="Flood J."/>
            <person name="Ryan M.J."/>
            <person name="Barraclough T.G."/>
        </authorList>
    </citation>
    <scope>NUCLEOTIDE SEQUENCE</scope>
    <source>
        <strain evidence="2">IMI 127659i</strain>
    </source>
</reference>
<dbReference type="EMBL" id="JADFTT010000596">
    <property type="protein sequence ID" value="KAG5759931.1"/>
    <property type="molecule type" value="Genomic_DNA"/>
</dbReference>
<feature type="domain" description="Aminoglycoside phosphotransferase" evidence="1">
    <location>
        <begin position="9"/>
        <end position="188"/>
    </location>
</feature>
<keyword evidence="3" id="KW-1185">Reference proteome</keyword>
<name>A0A9P7HLX5_9HYPO</name>
<sequence length="321" mass="36830">MGKAELVKDKLHVFLICDYISGRPLKMETLAEASKVERKQLYNDLFDILAQLYTLKFPESGSLMPGPYETEPLMSGMLSMSANELQRCYPQQQKPTTFASGEEYLEYQYHVLSKTYCLPTEELSREQAQLELFALKSLATQLPNIFNSLQSNGPFVLAHLDLRCGNLLVTEDLRIQGIIDWEFTGTIPLCLFTPPPWLTGHDLGAVAAYPYTAAIPHKMIYPEFLQALEEKSTVSVQCADLKKNWEHQWELALPIAEILRQPSSLIRVYYKFIFPKLYQGHRDDIVPGFFERNDNLAQQVQHQIELSEHYTKHLKDQGLLV</sequence>
<evidence type="ECO:0000313" key="2">
    <source>
        <dbReference type="EMBL" id="KAG5759931.1"/>
    </source>
</evidence>
<dbReference type="InterPro" id="IPR011009">
    <property type="entry name" value="Kinase-like_dom_sf"/>
</dbReference>
<dbReference type="InterPro" id="IPR051678">
    <property type="entry name" value="AGP_Transferase"/>
</dbReference>
<proteinExistence type="predicted"/>
<dbReference type="OrthoDB" id="10003767at2759"/>
<dbReference type="AlphaFoldDB" id="A0A9P7HLX5"/>
<dbReference type="PANTHER" id="PTHR21310:SF37">
    <property type="entry name" value="AMINOGLYCOSIDE PHOSPHOTRANSFERASE DOMAIN-CONTAINING PROTEIN"/>
    <property type="match status" value="1"/>
</dbReference>
<protein>
    <recommendedName>
        <fullName evidence="1">Aminoglycoside phosphotransferase domain-containing protein</fullName>
    </recommendedName>
</protein>
<organism evidence="2 3">
    <name type="scientific">Fusarium xylarioides</name>
    <dbReference type="NCBI Taxonomy" id="221167"/>
    <lineage>
        <taxon>Eukaryota</taxon>
        <taxon>Fungi</taxon>
        <taxon>Dikarya</taxon>
        <taxon>Ascomycota</taxon>
        <taxon>Pezizomycotina</taxon>
        <taxon>Sordariomycetes</taxon>
        <taxon>Hypocreomycetidae</taxon>
        <taxon>Hypocreales</taxon>
        <taxon>Nectriaceae</taxon>
        <taxon>Fusarium</taxon>
        <taxon>Fusarium fujikuroi species complex</taxon>
    </lineage>
</organism>
<dbReference type="PANTHER" id="PTHR21310">
    <property type="entry name" value="AMINOGLYCOSIDE PHOSPHOTRANSFERASE-RELATED-RELATED"/>
    <property type="match status" value="1"/>
</dbReference>
<dbReference type="Gene3D" id="3.90.1200.10">
    <property type="match status" value="1"/>
</dbReference>
<evidence type="ECO:0000259" key="1">
    <source>
        <dbReference type="Pfam" id="PF01636"/>
    </source>
</evidence>
<gene>
    <name evidence="2" type="ORF">H9Q72_011957</name>
</gene>
<dbReference type="InterPro" id="IPR002575">
    <property type="entry name" value="Aminoglycoside_PTrfase"/>
</dbReference>
<dbReference type="Proteomes" id="UP000750502">
    <property type="component" value="Unassembled WGS sequence"/>
</dbReference>
<reference evidence="2" key="2">
    <citation type="submission" date="2020-10" db="EMBL/GenBank/DDBJ databases">
        <authorList>
            <person name="Peck L.D."/>
            <person name="Nowell R.W."/>
            <person name="Flood J."/>
            <person name="Ryan M.J."/>
            <person name="Barraclough T.G."/>
        </authorList>
    </citation>
    <scope>NUCLEOTIDE SEQUENCE</scope>
    <source>
        <strain evidence="2">IMI 127659i</strain>
    </source>
</reference>
<dbReference type="SUPFAM" id="SSF56112">
    <property type="entry name" value="Protein kinase-like (PK-like)"/>
    <property type="match status" value="1"/>
</dbReference>
<evidence type="ECO:0000313" key="3">
    <source>
        <dbReference type="Proteomes" id="UP000750502"/>
    </source>
</evidence>
<dbReference type="Pfam" id="PF01636">
    <property type="entry name" value="APH"/>
    <property type="match status" value="1"/>
</dbReference>
<accession>A0A9P7HLX5</accession>
<comment type="caution">
    <text evidence="2">The sequence shown here is derived from an EMBL/GenBank/DDBJ whole genome shotgun (WGS) entry which is preliminary data.</text>
</comment>